<comment type="caution">
    <text evidence="1">The sequence shown here is derived from an EMBL/GenBank/DDBJ whole genome shotgun (WGS) entry which is preliminary data.</text>
</comment>
<evidence type="ECO:0000313" key="1">
    <source>
        <dbReference type="EMBL" id="KAK7514855.1"/>
    </source>
</evidence>
<proteinExistence type="predicted"/>
<sequence length="245" mass="26903">MKIASSPPARHLRIVGQLSRLTSCSIRGRPHPHSAPTALPLSLRERLRRLEATAARHWHDWELETTRGCTSETPLSILVVPESFQDGTFLPTGPHYEDSGISQINDQPRDRGSCFLIGLASHSRTCFESSLFNDLLPSRLRLHNSRLPDSASLCNASWETSCGVVCCHCAFPRPSASSDSPSGVKRQGLPVHQILSIQYTTHTSPAGAPGHFKHTRLRLCGTVLEVGARESATSSTSCLDHWRRA</sequence>
<organism evidence="1 2">
    <name type="scientific">Phyllosticta citriasiana</name>
    <dbReference type="NCBI Taxonomy" id="595635"/>
    <lineage>
        <taxon>Eukaryota</taxon>
        <taxon>Fungi</taxon>
        <taxon>Dikarya</taxon>
        <taxon>Ascomycota</taxon>
        <taxon>Pezizomycotina</taxon>
        <taxon>Dothideomycetes</taxon>
        <taxon>Dothideomycetes incertae sedis</taxon>
        <taxon>Botryosphaeriales</taxon>
        <taxon>Phyllostictaceae</taxon>
        <taxon>Phyllosticta</taxon>
    </lineage>
</organism>
<evidence type="ECO:0000313" key="2">
    <source>
        <dbReference type="Proteomes" id="UP001363622"/>
    </source>
</evidence>
<protein>
    <submittedName>
        <fullName evidence="1">Uncharacterized protein</fullName>
    </submittedName>
</protein>
<keyword evidence="2" id="KW-1185">Reference proteome</keyword>
<reference evidence="1 2" key="1">
    <citation type="submission" date="2024-04" db="EMBL/GenBank/DDBJ databases">
        <title>Phyllosticta paracitricarpa is synonymous to the EU quarantine fungus P. citricarpa based on phylogenomic analyses.</title>
        <authorList>
            <consortium name="Lawrence Berkeley National Laboratory"/>
            <person name="Van Ingen-Buijs V.A."/>
            <person name="Van Westerhoven A.C."/>
            <person name="Haridas S."/>
            <person name="Skiadas P."/>
            <person name="Martin F."/>
            <person name="Groenewald J.Z."/>
            <person name="Crous P.W."/>
            <person name="Seidl M.F."/>
        </authorList>
    </citation>
    <scope>NUCLEOTIDE SEQUENCE [LARGE SCALE GENOMIC DNA]</scope>
    <source>
        <strain evidence="1 2">CBS 123371</strain>
    </source>
</reference>
<gene>
    <name evidence="1" type="ORF">IWZ03DRAFT_231222</name>
</gene>
<dbReference type="EMBL" id="JBBPHU010000008">
    <property type="protein sequence ID" value="KAK7514855.1"/>
    <property type="molecule type" value="Genomic_DNA"/>
</dbReference>
<accession>A0ABR1KHZ9</accession>
<dbReference type="Proteomes" id="UP001363622">
    <property type="component" value="Unassembled WGS sequence"/>
</dbReference>
<name>A0ABR1KHZ9_9PEZI</name>